<proteinExistence type="predicted"/>
<evidence type="ECO:0000313" key="11">
    <source>
        <dbReference type="Proteomes" id="UP001213799"/>
    </source>
</evidence>
<dbReference type="PROSITE" id="PS00012">
    <property type="entry name" value="PHOSPHOPANTETHEINE"/>
    <property type="match status" value="1"/>
</dbReference>
<keyword evidence="4" id="KW-0677">Repeat</keyword>
<keyword evidence="3" id="KW-0808">Transferase</keyword>
<feature type="domain" description="Ketosynthase family 3 (KS3)" evidence="8">
    <location>
        <begin position="368"/>
        <end position="799"/>
    </location>
</feature>
<dbReference type="FunFam" id="3.10.129.110:FF:000001">
    <property type="entry name" value="Sterigmatocystin biosynthesis polyketide synthase"/>
    <property type="match status" value="1"/>
</dbReference>
<dbReference type="CDD" id="cd00833">
    <property type="entry name" value="PKS"/>
    <property type="match status" value="1"/>
</dbReference>
<dbReference type="FunFam" id="3.40.47.10:FF:000031">
    <property type="entry name" value="Sterigmatocystin biosynthesis polyketide synthase"/>
    <property type="match status" value="1"/>
</dbReference>
<evidence type="ECO:0000256" key="6">
    <source>
        <dbReference type="SAM" id="MobiDB-lite"/>
    </source>
</evidence>
<dbReference type="Pfam" id="PF00550">
    <property type="entry name" value="PP-binding"/>
    <property type="match status" value="2"/>
</dbReference>
<evidence type="ECO:0000256" key="5">
    <source>
        <dbReference type="PROSITE-ProRule" id="PRU01363"/>
    </source>
</evidence>
<dbReference type="InterPro" id="IPR020841">
    <property type="entry name" value="PKS_Beta-ketoAc_synthase_dom"/>
</dbReference>
<dbReference type="PANTHER" id="PTHR43775">
    <property type="entry name" value="FATTY ACID SYNTHASE"/>
    <property type="match status" value="1"/>
</dbReference>
<feature type="compositionally biased region" description="Low complexity" evidence="6">
    <location>
        <begin position="1705"/>
        <end position="1728"/>
    </location>
</feature>
<gene>
    <name evidence="10" type="ORF">N7537_006938</name>
</gene>
<dbReference type="Gene3D" id="3.40.47.10">
    <property type="match status" value="1"/>
</dbReference>
<dbReference type="NCBIfam" id="TIGR04532">
    <property type="entry name" value="PT_fungal_PKS"/>
    <property type="match status" value="1"/>
</dbReference>
<comment type="caution">
    <text evidence="10">The sequence shown here is derived from an EMBL/GenBank/DDBJ whole genome shotgun (WGS) entry which is preliminary data.</text>
</comment>
<dbReference type="GO" id="GO:0006633">
    <property type="term" value="P:fatty acid biosynthetic process"/>
    <property type="evidence" value="ECO:0007669"/>
    <property type="project" value="InterPro"/>
</dbReference>
<dbReference type="FunFam" id="3.40.50.1820:FF:000116">
    <property type="entry name" value="Sterigmatocystin biosynthesis polyketide synthase"/>
    <property type="match status" value="1"/>
</dbReference>
<dbReference type="Pfam" id="PF00975">
    <property type="entry name" value="Thioesterase"/>
    <property type="match status" value="1"/>
</dbReference>
<dbReference type="InterPro" id="IPR049900">
    <property type="entry name" value="PKS_mFAS_DH"/>
</dbReference>
<dbReference type="InterPro" id="IPR018201">
    <property type="entry name" value="Ketoacyl_synth_AS"/>
</dbReference>
<name>A0AAD6E9Q6_9EURO</name>
<dbReference type="Gene3D" id="3.40.366.10">
    <property type="entry name" value="Malonyl-Coenzyme A Acyl Carrier Protein, domain 2"/>
    <property type="match status" value="2"/>
</dbReference>
<dbReference type="InterPro" id="IPR001031">
    <property type="entry name" value="Thioesterase"/>
</dbReference>
<evidence type="ECO:0000259" key="9">
    <source>
        <dbReference type="PROSITE" id="PS52019"/>
    </source>
</evidence>
<feature type="region of interest" description="C-terminal hotdog fold" evidence="5">
    <location>
        <begin position="1441"/>
        <end position="1588"/>
    </location>
</feature>
<dbReference type="InterPro" id="IPR042104">
    <property type="entry name" value="PKS_dehydratase_sf"/>
</dbReference>
<dbReference type="GO" id="GO:0030639">
    <property type="term" value="P:polyketide biosynthetic process"/>
    <property type="evidence" value="ECO:0007669"/>
    <property type="project" value="UniProtKB-ARBA"/>
</dbReference>
<evidence type="ECO:0000259" key="7">
    <source>
        <dbReference type="PROSITE" id="PS50075"/>
    </source>
</evidence>
<dbReference type="RefSeq" id="XP_056753780.1">
    <property type="nucleotide sequence ID" value="XM_056897995.1"/>
</dbReference>
<dbReference type="EMBL" id="JAQJAE010000003">
    <property type="protein sequence ID" value="KAJ5603982.1"/>
    <property type="molecule type" value="Genomic_DNA"/>
</dbReference>
<dbReference type="InterPro" id="IPR020806">
    <property type="entry name" value="PKS_PP-bd"/>
</dbReference>
<dbReference type="Proteomes" id="UP001213799">
    <property type="component" value="Unassembled WGS sequence"/>
</dbReference>
<keyword evidence="2" id="KW-0597">Phosphoprotein</keyword>
<dbReference type="Gene3D" id="3.30.70.3290">
    <property type="match status" value="1"/>
</dbReference>
<reference evidence="10" key="1">
    <citation type="journal article" date="2023" name="IMA Fungus">
        <title>Comparative genomic study of the Penicillium genus elucidates a diverse pangenome and 15 lateral gene transfer events.</title>
        <authorList>
            <person name="Petersen C."/>
            <person name="Sorensen T."/>
            <person name="Nielsen M.R."/>
            <person name="Sondergaard T.E."/>
            <person name="Sorensen J.L."/>
            <person name="Fitzpatrick D.A."/>
            <person name="Frisvad J.C."/>
            <person name="Nielsen K.L."/>
        </authorList>
    </citation>
    <scope>NUCLEOTIDE SEQUENCE</scope>
    <source>
        <strain evidence="10">IBT 12815</strain>
    </source>
</reference>
<dbReference type="SMART" id="SM00827">
    <property type="entry name" value="PKS_AT"/>
    <property type="match status" value="1"/>
</dbReference>
<dbReference type="Gene3D" id="3.10.129.110">
    <property type="entry name" value="Polyketide synthase dehydratase"/>
    <property type="match status" value="1"/>
</dbReference>
<dbReference type="SUPFAM" id="SSF53901">
    <property type="entry name" value="Thiolase-like"/>
    <property type="match status" value="1"/>
</dbReference>
<feature type="active site" description="Proton acceptor; for dehydratase activity" evidence="5">
    <location>
        <position position="1314"/>
    </location>
</feature>
<dbReference type="SUPFAM" id="SSF55048">
    <property type="entry name" value="Probable ACP-binding domain of malonyl-CoA ACP transacylase"/>
    <property type="match status" value="1"/>
</dbReference>
<dbReference type="SMART" id="SM00825">
    <property type="entry name" value="PKS_KS"/>
    <property type="match status" value="1"/>
</dbReference>
<dbReference type="SMART" id="SM00823">
    <property type="entry name" value="PKS_PP"/>
    <property type="match status" value="1"/>
</dbReference>
<dbReference type="SUPFAM" id="SSF52151">
    <property type="entry name" value="FabD/lysophospholipase-like"/>
    <property type="match status" value="1"/>
</dbReference>
<dbReference type="InterPro" id="IPR014031">
    <property type="entry name" value="Ketoacyl_synth_C"/>
</dbReference>
<dbReference type="InterPro" id="IPR009081">
    <property type="entry name" value="PP-bd_ACP"/>
</dbReference>
<dbReference type="Pfam" id="PF00109">
    <property type="entry name" value="ketoacyl-synt"/>
    <property type="match status" value="1"/>
</dbReference>
<organism evidence="10 11">
    <name type="scientific">Penicillium hordei</name>
    <dbReference type="NCBI Taxonomy" id="40994"/>
    <lineage>
        <taxon>Eukaryota</taxon>
        <taxon>Fungi</taxon>
        <taxon>Dikarya</taxon>
        <taxon>Ascomycota</taxon>
        <taxon>Pezizomycotina</taxon>
        <taxon>Eurotiomycetes</taxon>
        <taxon>Eurotiomycetidae</taxon>
        <taxon>Eurotiales</taxon>
        <taxon>Aspergillaceae</taxon>
        <taxon>Penicillium</taxon>
    </lineage>
</organism>
<dbReference type="SUPFAM" id="SSF53474">
    <property type="entry name" value="alpha/beta-Hydrolases"/>
    <property type="match status" value="1"/>
</dbReference>
<dbReference type="PROSITE" id="PS50075">
    <property type="entry name" value="CARRIER"/>
    <property type="match status" value="2"/>
</dbReference>
<dbReference type="InterPro" id="IPR014043">
    <property type="entry name" value="Acyl_transferase_dom"/>
</dbReference>
<evidence type="ECO:0000256" key="3">
    <source>
        <dbReference type="ARBA" id="ARBA00022679"/>
    </source>
</evidence>
<dbReference type="PROSITE" id="PS52004">
    <property type="entry name" value="KS3_2"/>
    <property type="match status" value="1"/>
</dbReference>
<dbReference type="Gene3D" id="3.40.50.1820">
    <property type="entry name" value="alpha/beta hydrolase"/>
    <property type="match status" value="1"/>
</dbReference>
<evidence type="ECO:0000256" key="4">
    <source>
        <dbReference type="ARBA" id="ARBA00022737"/>
    </source>
</evidence>
<sequence>MAQIYIFGDQTVHADSSLQNLLHVSDNSTLSTFLFEVYLAIRQEISRLPANERESLPQPETLGLLLDATRRGKRHPALESALVCLYEIGEYIRLQQDADFEHSPADHFLVGLCTGSLAAAAISCARSVVDLVPLGIEAVVVAFWVGIHASRKAHALNSLGPASLNPWSLAIAGLTELDAKRAIQAFCDESKRPAAMTPYISAISSHSVTISGPPHIIEAFQHSSVLKGRKSSFLPIYAPYHAFHLYTERDVTTILGSSARSISLSRLPQKQIISNASGIILNEPTFGALLHRLIMEILTSQMRLDRLIDGIAGINSNGTSRLIPIHTQIGSSVLSSLRQRGIDVNCISIPFPQAGFAKAEQTLPSHDSSKIAIIGFSGRFPEADNLDEFWNVLKQGLDVHKPIPADRFDRDAHYDPTLQKRNTSRILHGCWIRNPGLFDARFFHFSPREARQADPAQRLALLTAYEAIEMAGFVADRTASSQRHRVGVYYGTTSDDWREINSGQDIDTYFIPGGNRAFIPGRINYFFKFSGPSVSVDTACSSSLAAINVACAALLNRECDTALAGGTNVMTNPDNFAGLDRGHFLSPTGNCKTFDDGADGYCRADGVGSVVLKRLADAIADKDPIFGVIRGTHTSHSAEAVSITRPLADAQEYLFRQLLSETGIHPHEISYVEMHGTGTQAGDAVEMKSVLETFAWDKSRPQNMPLHLGSVKSNVGHGGSASGVTALIKVLLMLQKGRIPPHCGIKTKINHGFPTDFDERNVHIALTNTDWKRPKDGKRRTFINNFSAAGGNTAVLLEDAATFEKTEQPDPRKYHVVAVSARSVKSLKQNLQSLAMFIGSEVSPDLLASISYTTTARRMHHSRRVAIAGSDLSQIKRRLLDLALQDIRPCPAKVPHVGFLLTGQGAQQTAMARQLYEHVASFRADINNFDAISQPYGFPSFLPLVTGSVDIDDLSPTIIQIGTVAIQIALGRLWQNWGLVPKYVLGHSLGEFAALNLAGVLSISDTIFLAGSRALLLEKYCIPGSHGMLTVRASVLELQEVLNEMPVELACINGPQDTVLSGSKSDIDKVSEKLSRMNLQCTKLILPFAFHSSQVNPMLDELEDIAGQLTFHPPSISFVSTVVGNVVTETGILGPQYIRRHCRETVKYYEAVEAAKAAGIIDAKGLAIEIGTHPILTRMMKNIVGSDFQICPSLRRKEDTFKTLSESLSVLHEAGVPVNWEEYHRDFTMSHKVLTLPCYSWDLDNYWIQYENNFCLTKGSLQKTISASPLAGVSTRISPSVQKIVDEQINDTNGRIIIESDFYDPELLSVALDHKVNGLILCPSSLYADIAYTLGNYLAKKKGYDKSFTPDVANMVVEKALVVQGTGPQSFQASLDFNWSTNCGKMEIYSIDISGKRTISHAQCTVELQQADLWQDNWRRQRYLIQRSIDALQKGVDTGLTHKVRRGLAYRLFSSVVQYGPSYHGMEEIIFDSAGLEATATVCLKPSKGQYMLNPFWCDSFGHLTGFIMNSNDSLDLTEHVFVNHGWSFMRCAERYSTDHVYRTYVKMQPVEDNNDLYSGDVYVLRDHIIVAHYGAVKFQRVARRVLEMLLPAPKPKSVTARTIPETISLRRPGLALELKARERESPVSTVWTQVLKVIADEIGILPDQLTNDVDFVNMGVDSLMSLTILGTLRESLHLDVPPSLFEGCTSVQSLRDYLGLSSSGTSSDAASVTPSDSETTATTPSTTYGEDPMGNTAIDRVDTSVAMILSILAQEIGISADVLAKVDDFAEVGVDSLLSLLTLGRLREEMSLDLPPDFFMDKTNASAVRKALQSMFGSIEVTSKPEFASAPEVNSVPLVAIHPSATSILLQGKSSCPQTLFLFPDGSGSSTSYAVLPNVSPDVCVYGLNCPYMRTPQELKCALQDLTPSYVAEIRRRQPHGPYNLAGWSAGGIAAYDAAQHLTQQGEAVERLILLDSPNPIGLDKLPPRFYHFLERAGVFGSHGGQKPPAWLIQHFLAFIEALDKYHPTPFKPAGKTPRTTIIWAQDGVCKLSSDPRPDPQDDDPKEMTWLLENRTDLGPNGWDQLIGRDSIRIESIENANHFTIVREPAATNLARIMRKAMSV</sequence>
<evidence type="ECO:0000256" key="2">
    <source>
        <dbReference type="ARBA" id="ARBA00022553"/>
    </source>
</evidence>
<dbReference type="FunFam" id="3.40.366.10:FF:000002">
    <property type="entry name" value="Probable polyketide synthase 2"/>
    <property type="match status" value="1"/>
</dbReference>
<dbReference type="SUPFAM" id="SSF47336">
    <property type="entry name" value="ACP-like"/>
    <property type="match status" value="2"/>
</dbReference>
<dbReference type="Pfam" id="PF22621">
    <property type="entry name" value="CurL-like_PKS_C"/>
    <property type="match status" value="1"/>
</dbReference>
<dbReference type="InterPro" id="IPR032088">
    <property type="entry name" value="SAT"/>
</dbReference>
<protein>
    <submittedName>
        <fullName evidence="10">Type I Polyketide synthases (Type I PKS)</fullName>
    </submittedName>
</protein>
<dbReference type="InterPro" id="IPR030918">
    <property type="entry name" value="PT_fungal_PKS"/>
</dbReference>
<dbReference type="InterPro" id="IPR016035">
    <property type="entry name" value="Acyl_Trfase/lysoPLipase"/>
</dbReference>
<dbReference type="Pfam" id="PF02801">
    <property type="entry name" value="Ketoacyl-synt_C"/>
    <property type="match status" value="1"/>
</dbReference>
<dbReference type="InterPro" id="IPR014030">
    <property type="entry name" value="Ketoacyl_synth_N"/>
</dbReference>
<dbReference type="PANTHER" id="PTHR43775:SF45">
    <property type="entry name" value="CONIDIAL PIGMENT POLYKETIDE SYNTHASE ALB1"/>
    <property type="match status" value="1"/>
</dbReference>
<dbReference type="GO" id="GO:0031177">
    <property type="term" value="F:phosphopantetheine binding"/>
    <property type="evidence" value="ECO:0007669"/>
    <property type="project" value="InterPro"/>
</dbReference>
<dbReference type="Pfam" id="PF00698">
    <property type="entry name" value="Acyl_transf_1"/>
    <property type="match status" value="1"/>
</dbReference>
<reference evidence="10" key="2">
    <citation type="submission" date="2023-01" db="EMBL/GenBank/DDBJ databases">
        <authorList>
            <person name="Petersen C."/>
        </authorList>
    </citation>
    <scope>NUCLEOTIDE SEQUENCE</scope>
    <source>
        <strain evidence="10">IBT 12815</strain>
    </source>
</reference>
<keyword evidence="11" id="KW-1185">Reference proteome</keyword>
<dbReference type="PROSITE" id="PS00606">
    <property type="entry name" value="KS3_1"/>
    <property type="match status" value="1"/>
</dbReference>
<dbReference type="PROSITE" id="PS52019">
    <property type="entry name" value="PKS_MFAS_DH"/>
    <property type="match status" value="1"/>
</dbReference>
<dbReference type="GO" id="GO:0017000">
    <property type="term" value="P:antibiotic biosynthetic process"/>
    <property type="evidence" value="ECO:0007669"/>
    <property type="project" value="UniProtKB-ARBA"/>
</dbReference>
<feature type="region of interest" description="N-terminal hotdog fold" evidence="5">
    <location>
        <begin position="1282"/>
        <end position="1413"/>
    </location>
</feature>
<dbReference type="FunFam" id="1.10.1200.10:FF:000011">
    <property type="entry name" value="Sterigmatocystin biosynthesis polyketide synthase"/>
    <property type="match status" value="1"/>
</dbReference>
<dbReference type="InterPro" id="IPR036736">
    <property type="entry name" value="ACP-like_sf"/>
</dbReference>
<dbReference type="InterPro" id="IPR006162">
    <property type="entry name" value="Ppantetheine_attach_site"/>
</dbReference>
<dbReference type="Pfam" id="PF16073">
    <property type="entry name" value="SAT"/>
    <property type="match status" value="1"/>
</dbReference>
<dbReference type="GeneID" id="81588237"/>
<feature type="region of interest" description="Disordered" evidence="6">
    <location>
        <begin position="1705"/>
        <end position="1736"/>
    </location>
</feature>
<evidence type="ECO:0000259" key="8">
    <source>
        <dbReference type="PROSITE" id="PS52004"/>
    </source>
</evidence>
<dbReference type="GO" id="GO:0004312">
    <property type="term" value="F:fatty acid synthase activity"/>
    <property type="evidence" value="ECO:0007669"/>
    <property type="project" value="TreeGrafter"/>
</dbReference>
<dbReference type="InterPro" id="IPR016036">
    <property type="entry name" value="Malonyl_transacylase_ACP-bd"/>
</dbReference>
<feature type="domain" description="PKS/mFAS DH" evidence="9">
    <location>
        <begin position="1282"/>
        <end position="1588"/>
    </location>
</feature>
<keyword evidence="1" id="KW-0596">Phosphopantetheine</keyword>
<dbReference type="InterPro" id="IPR001227">
    <property type="entry name" value="Ac_transferase_dom_sf"/>
</dbReference>
<dbReference type="InterPro" id="IPR029058">
    <property type="entry name" value="AB_hydrolase_fold"/>
</dbReference>
<feature type="domain" description="Carrier" evidence="7">
    <location>
        <begin position="1629"/>
        <end position="1703"/>
    </location>
</feature>
<feature type="domain" description="Carrier" evidence="7">
    <location>
        <begin position="1740"/>
        <end position="1817"/>
    </location>
</feature>
<accession>A0AAD6E9Q6</accession>
<feature type="active site" description="Proton donor; for dehydratase activity" evidence="5">
    <location>
        <position position="1499"/>
    </location>
</feature>
<dbReference type="InterPro" id="IPR016039">
    <property type="entry name" value="Thiolase-like"/>
</dbReference>
<dbReference type="Gene3D" id="1.10.1200.10">
    <property type="entry name" value="ACP-like"/>
    <property type="match status" value="2"/>
</dbReference>
<dbReference type="InterPro" id="IPR050091">
    <property type="entry name" value="PKS_NRPS_Biosynth_Enz"/>
</dbReference>
<evidence type="ECO:0000256" key="1">
    <source>
        <dbReference type="ARBA" id="ARBA00022450"/>
    </source>
</evidence>
<evidence type="ECO:0000313" key="10">
    <source>
        <dbReference type="EMBL" id="KAJ5603982.1"/>
    </source>
</evidence>
<dbReference type="GO" id="GO:0004315">
    <property type="term" value="F:3-oxoacyl-[acyl-carrier-protein] synthase activity"/>
    <property type="evidence" value="ECO:0007669"/>
    <property type="project" value="InterPro"/>
</dbReference>